<keyword evidence="5" id="KW-0472">Membrane</keyword>
<dbReference type="InterPro" id="IPR044527">
    <property type="entry name" value="NrtA/CpmA_ABC-bd_dom"/>
</dbReference>
<dbReference type="AlphaFoldDB" id="L0WAY7"/>
<sequence>MSDRTPVRIGYMPLTDSLPLAVAQEAGYFAEEGLDVELQPEWSWASLRDRLLVGQLDAAPMLAPMLLSTSLGLGCIKKPLATAFSMGLNGNGVTVSPMLFQGLCALAEGPTPADMALAMNKLVAARAGSGEAPLVLAVVFPFSCHAYQLRHWLSVAGLDPDHDVKLVVLPPSQMVDHLRLGHIDGFCVGEPWNSLAALTGAGHCILSGYQIWENAPEKVLAVTRDWVAQHPQTHRALLRALYRAACHADRHMPECLELLAHPAWLDVPAEVIRAPFTQRLPGGLTGQPYPAHHFHVFAGFQANFPWRSDAGFLLAQMQRWRQCDLEEKQTFAAQCYRTDLFRDALADLTSMPVRDSKPDERHAGHWQLPGEPSPVELGPDRLLRRTLDSPSS</sequence>
<keyword evidence="4" id="KW-0997">Cell inner membrane</keyword>
<dbReference type="Proteomes" id="UP000010164">
    <property type="component" value="Unassembled WGS sequence"/>
</dbReference>
<evidence type="ECO:0000256" key="5">
    <source>
        <dbReference type="ARBA" id="ARBA00023136"/>
    </source>
</evidence>
<keyword evidence="8" id="KW-1185">Reference proteome</keyword>
<reference evidence="7 8" key="1">
    <citation type="journal article" date="2012" name="J. Bacteriol.">
        <title>Genome Sequence of the Alkane-Degrading Bacterium Alcanivorax hongdengensis Type Strain A-11-3.</title>
        <authorList>
            <person name="Lai Q."/>
            <person name="Shao Z."/>
        </authorList>
    </citation>
    <scope>NUCLEOTIDE SEQUENCE [LARGE SCALE GENOMIC DNA]</scope>
    <source>
        <strain evidence="7 8">A-11-3</strain>
    </source>
</reference>
<dbReference type="eggNOG" id="COG0715">
    <property type="taxonomic scope" value="Bacteria"/>
</dbReference>
<accession>L0WAY7</accession>
<dbReference type="PANTHER" id="PTHR30024:SF43">
    <property type="entry name" value="BLL4572 PROTEIN"/>
    <property type="match status" value="1"/>
</dbReference>
<dbReference type="STRING" id="1177179.A11A3_11142"/>
<dbReference type="PATRIC" id="fig|1177179.3.peg.2222"/>
<dbReference type="SUPFAM" id="SSF53850">
    <property type="entry name" value="Periplasmic binding protein-like II"/>
    <property type="match status" value="1"/>
</dbReference>
<evidence type="ECO:0000313" key="8">
    <source>
        <dbReference type="Proteomes" id="UP000010164"/>
    </source>
</evidence>
<dbReference type="GO" id="GO:0012505">
    <property type="term" value="C:endomembrane system"/>
    <property type="evidence" value="ECO:0007669"/>
    <property type="project" value="UniProtKB-SubCell"/>
</dbReference>
<feature type="compositionally biased region" description="Basic and acidic residues" evidence="6">
    <location>
        <begin position="354"/>
        <end position="363"/>
    </location>
</feature>
<evidence type="ECO:0000256" key="3">
    <source>
        <dbReference type="ARBA" id="ARBA00022475"/>
    </source>
</evidence>
<dbReference type="Gene3D" id="3.40.190.10">
    <property type="entry name" value="Periplasmic binding protein-like II"/>
    <property type="match status" value="2"/>
</dbReference>
<dbReference type="CDD" id="cd13553">
    <property type="entry name" value="PBP2_NrtA_CpmA_like"/>
    <property type="match status" value="1"/>
</dbReference>
<comment type="caution">
    <text evidence="7">The sequence shown here is derived from an EMBL/GenBank/DDBJ whole genome shotgun (WGS) entry which is preliminary data.</text>
</comment>
<keyword evidence="3" id="KW-1003">Cell membrane</keyword>
<evidence type="ECO:0000256" key="2">
    <source>
        <dbReference type="ARBA" id="ARBA00022448"/>
    </source>
</evidence>
<dbReference type="RefSeq" id="WP_008929404.1">
    <property type="nucleotide sequence ID" value="NZ_AMRJ01000017.1"/>
</dbReference>
<evidence type="ECO:0000256" key="1">
    <source>
        <dbReference type="ARBA" id="ARBA00004308"/>
    </source>
</evidence>
<dbReference type="PANTHER" id="PTHR30024">
    <property type="entry name" value="ALIPHATIC SULFONATES-BINDING PROTEIN-RELATED"/>
    <property type="match status" value="1"/>
</dbReference>
<dbReference type="Pfam" id="PF13379">
    <property type="entry name" value="NMT1_2"/>
    <property type="match status" value="1"/>
</dbReference>
<organism evidence="7 8">
    <name type="scientific">Alcanivorax hongdengensis A-11-3</name>
    <dbReference type="NCBI Taxonomy" id="1177179"/>
    <lineage>
        <taxon>Bacteria</taxon>
        <taxon>Pseudomonadati</taxon>
        <taxon>Pseudomonadota</taxon>
        <taxon>Gammaproteobacteria</taxon>
        <taxon>Oceanospirillales</taxon>
        <taxon>Alcanivoracaceae</taxon>
        <taxon>Alcanivorax</taxon>
    </lineage>
</organism>
<dbReference type="EMBL" id="AMRJ01000017">
    <property type="protein sequence ID" value="EKF73908.1"/>
    <property type="molecule type" value="Genomic_DNA"/>
</dbReference>
<evidence type="ECO:0000313" key="7">
    <source>
        <dbReference type="EMBL" id="EKF73908.1"/>
    </source>
</evidence>
<gene>
    <name evidence="7" type="ORF">A11A3_11142</name>
</gene>
<comment type="subcellular location">
    <subcellularLocation>
        <location evidence="1">Endomembrane system</location>
    </subcellularLocation>
</comment>
<keyword evidence="2" id="KW-0813">Transport</keyword>
<evidence type="ECO:0000256" key="4">
    <source>
        <dbReference type="ARBA" id="ARBA00022519"/>
    </source>
</evidence>
<evidence type="ECO:0000256" key="6">
    <source>
        <dbReference type="SAM" id="MobiDB-lite"/>
    </source>
</evidence>
<dbReference type="OrthoDB" id="9815454at2"/>
<feature type="region of interest" description="Disordered" evidence="6">
    <location>
        <begin position="352"/>
        <end position="392"/>
    </location>
</feature>
<feature type="compositionally biased region" description="Basic and acidic residues" evidence="6">
    <location>
        <begin position="378"/>
        <end position="392"/>
    </location>
</feature>
<proteinExistence type="predicted"/>
<protein>
    <submittedName>
        <fullName evidence="7">Nitrate-binding protein NasS</fullName>
    </submittedName>
</protein>
<name>L0WAY7_9GAMM</name>